<reference evidence="3 4" key="1">
    <citation type="journal article" date="2017" name="Syst. Appl. Microbiol.">
        <title>Soybeans inoculated with root zone soils of Canadian native legumes harbour diverse and novel Bradyrhizobium spp. that possess agricultural potential.</title>
        <authorList>
            <person name="Bromfield E.S.P."/>
            <person name="Cloutier S."/>
            <person name="Tambong J.T."/>
            <person name="Tran Thi T.V."/>
        </authorList>
    </citation>
    <scope>NUCLEOTIDE SEQUENCE [LARGE SCALE GENOMIC DNA]</scope>
    <source>
        <strain evidence="3 4">323S2</strain>
    </source>
</reference>
<keyword evidence="1" id="KW-1133">Transmembrane helix</keyword>
<accession>A0A7Z0TSQ8</accession>
<feature type="transmembrane region" description="Helical" evidence="1">
    <location>
        <begin position="6"/>
        <end position="27"/>
    </location>
</feature>
<reference evidence="2" key="2">
    <citation type="submission" date="2020-06" db="EMBL/GenBank/DDBJ databases">
        <title>Whole Genome Sequence of Bradyrhizobium sp. Strain 323S2.</title>
        <authorList>
            <person name="Bromfield E.S.P."/>
        </authorList>
    </citation>
    <scope>NUCLEOTIDE SEQUENCE [LARGE SCALE GENOMIC DNA]</scope>
    <source>
        <strain evidence="2">323S2</strain>
    </source>
</reference>
<organism evidence="2">
    <name type="scientific">Bradyrhizobium barranii subsp. barranii</name>
    <dbReference type="NCBI Taxonomy" id="2823807"/>
    <lineage>
        <taxon>Bacteria</taxon>
        <taxon>Pseudomonadati</taxon>
        <taxon>Pseudomonadota</taxon>
        <taxon>Alphaproteobacteria</taxon>
        <taxon>Hyphomicrobiales</taxon>
        <taxon>Nitrobacteraceae</taxon>
        <taxon>Bradyrhizobium</taxon>
        <taxon>Bradyrhizobium barranii</taxon>
    </lineage>
</organism>
<keyword evidence="1" id="KW-0812">Transmembrane</keyword>
<evidence type="ECO:0000256" key="1">
    <source>
        <dbReference type="SAM" id="Phobius"/>
    </source>
</evidence>
<protein>
    <submittedName>
        <fullName evidence="2">Uncharacterized protein</fullName>
    </submittedName>
</protein>
<name>A0A7Z0TSQ8_9BRAD</name>
<dbReference type="RefSeq" id="WP_157789200.1">
    <property type="nucleotide sequence ID" value="NZ_CP088280.1"/>
</dbReference>
<dbReference type="AlphaFoldDB" id="A0A7Z0TSQ8"/>
<sequence>MTSEAIKALMILALYGVLEITLFYSSIGRFAKRSARARRAETREFASRAPED</sequence>
<evidence type="ECO:0000313" key="4">
    <source>
        <dbReference type="Proteomes" id="UP000564836"/>
    </source>
</evidence>
<dbReference type="EMBL" id="CP088280">
    <property type="protein sequence ID" value="UGX98066.1"/>
    <property type="molecule type" value="Genomic_DNA"/>
</dbReference>
<evidence type="ECO:0000313" key="3">
    <source>
        <dbReference type="EMBL" id="UGX98066.1"/>
    </source>
</evidence>
<dbReference type="Proteomes" id="UP000564836">
    <property type="component" value="Chromosome"/>
</dbReference>
<reference evidence="3 4" key="3">
    <citation type="journal article" date="2022" name="Int. J. Syst. Evol. Microbiol.">
        <title>Strains of Bradyrhizobium barranii sp. nov. associated with legumes native to Canada are symbionts of soybeans and belong to different subspecies (subsp. barranii subsp. nov. and subsp. apii subsp. nov.) and symbiovars (sv. glycinearum and sv. septentrionale).</title>
        <authorList>
            <person name="Bromfield E.S.P."/>
            <person name="Cloutier S."/>
            <person name="Wasai-Hara S."/>
            <person name="Minamisawa K."/>
        </authorList>
    </citation>
    <scope>NUCLEOTIDE SEQUENCE [LARGE SCALE GENOMIC DNA]</scope>
    <source>
        <strain evidence="3 4">323S2</strain>
    </source>
</reference>
<keyword evidence="1" id="KW-0472">Membrane</keyword>
<dbReference type="EMBL" id="JACBFH010000001">
    <property type="protein sequence ID" value="NYY95116.1"/>
    <property type="molecule type" value="Genomic_DNA"/>
</dbReference>
<proteinExistence type="predicted"/>
<gene>
    <name evidence="3" type="ORF">G6321_00024245</name>
    <name evidence="2" type="ORF">G6321_43955</name>
</gene>
<evidence type="ECO:0000313" key="2">
    <source>
        <dbReference type="EMBL" id="NYY95116.1"/>
    </source>
</evidence>